<dbReference type="CDD" id="cd06533">
    <property type="entry name" value="Glyco_transf_WecG_TagA"/>
    <property type="match status" value="1"/>
</dbReference>
<dbReference type="EMBL" id="JACSQY010000010">
    <property type="protein sequence ID" value="MBD7909120.1"/>
    <property type="molecule type" value="Genomic_DNA"/>
</dbReference>
<keyword evidence="7" id="KW-1185">Reference proteome</keyword>
<evidence type="ECO:0000256" key="2">
    <source>
        <dbReference type="ARBA" id="ARBA00022679"/>
    </source>
</evidence>
<keyword evidence="2 5" id="KW-0808">Transferase</keyword>
<dbReference type="InterPro" id="IPR004629">
    <property type="entry name" value="WecG_TagA_CpsF"/>
</dbReference>
<keyword evidence="4 5" id="KW-0961">Cell wall biogenesis/degradation</keyword>
<evidence type="ECO:0000256" key="5">
    <source>
        <dbReference type="HAMAP-Rule" id="MF_02070"/>
    </source>
</evidence>
<comment type="caution">
    <text evidence="6">The sequence shown here is derived from an EMBL/GenBank/DDBJ whole genome shotgun (WGS) entry which is preliminary data.</text>
</comment>
<dbReference type="PANTHER" id="PTHR34136:SF1">
    <property type="entry name" value="UDP-N-ACETYL-D-MANNOSAMINURONIC ACID TRANSFERASE"/>
    <property type="match status" value="1"/>
</dbReference>
<evidence type="ECO:0000256" key="4">
    <source>
        <dbReference type="ARBA" id="ARBA00023316"/>
    </source>
</evidence>
<keyword evidence="1 5" id="KW-0328">Glycosyltransferase</keyword>
<reference evidence="6 7" key="1">
    <citation type="submission" date="2020-08" db="EMBL/GenBank/DDBJ databases">
        <title>A Genomic Blueprint of the Chicken Gut Microbiome.</title>
        <authorList>
            <person name="Gilroy R."/>
            <person name="Ravi A."/>
            <person name="Getino M."/>
            <person name="Pursley I."/>
            <person name="Horton D.L."/>
            <person name="Alikhan N.-F."/>
            <person name="Baker D."/>
            <person name="Gharbi K."/>
            <person name="Hall N."/>
            <person name="Watson M."/>
            <person name="Adriaenssens E.M."/>
            <person name="Foster-Nyarko E."/>
            <person name="Jarju S."/>
            <person name="Secka A."/>
            <person name="Antonio M."/>
            <person name="Oren A."/>
            <person name="Chaudhuri R."/>
            <person name="La Ragione R.M."/>
            <person name="Hildebrand F."/>
            <person name="Pallen M.J."/>
        </authorList>
    </citation>
    <scope>NUCLEOTIDE SEQUENCE [LARGE SCALE GENOMIC DNA]</scope>
    <source>
        <strain evidence="6 7">Sa3CUA8</strain>
    </source>
</reference>
<dbReference type="Proteomes" id="UP000659496">
    <property type="component" value="Unassembled WGS sequence"/>
</dbReference>
<dbReference type="PANTHER" id="PTHR34136">
    <property type="match status" value="1"/>
</dbReference>
<proteinExistence type="inferred from homology"/>
<evidence type="ECO:0000256" key="3">
    <source>
        <dbReference type="ARBA" id="ARBA00022944"/>
    </source>
</evidence>
<dbReference type="EC" id="2.4.1.187" evidence="5"/>
<sequence length="247" mass="27779">MKESYLGVNVSPLTYEGIIEEIRSRMLRREQSTIIAVNPEKVMTAQKDPQVRELINGATFQIADGVGILLASKLKKGSITSRVTGVDMMARLLKFAAEDHHPIYLYGAKKEVVEQAAVKITEQNPGIEIAGLTDGYEQDEEALVQRIQESGAEILFVALGSPKQELWIRRNMDRLENVLVFQGVGGSFDVFSGNVKRAPSLFRKTGTEWFYRLCSDPKRIKRQLNLPRFLVKVLVADKKNELNGKEE</sequence>
<comment type="function">
    <text evidence="5">Catalyzes the conversion of GlcNAc-PP-undecaprenol into ManNAc-GlcNAc-PP-undecaprenol, the first committed lipid intermediate in the de novo synthesis of teichoic acid.</text>
</comment>
<protein>
    <recommendedName>
        <fullName evidence="5">N-acetylglucosaminyldiphosphoundecaprenol N-acetyl-beta-D-mannosaminyltransferase</fullName>
        <ecNumber evidence="5">2.4.1.187</ecNumber>
    </recommendedName>
    <alternativeName>
        <fullName evidence="5">N-acetylmannosaminyltransferase</fullName>
    </alternativeName>
    <alternativeName>
        <fullName evidence="5">UDP-N-acetylmannosamine transferase</fullName>
    </alternativeName>
    <alternativeName>
        <fullName evidence="5">UDP-N-acetylmannosamine:N-acetylglucosaminyl pyrophosphorylundecaprenol N-acetylmannosaminyltransferase</fullName>
    </alternativeName>
</protein>
<comment type="pathway">
    <text evidence="5">Cell wall biogenesis; teichoic acid biosynthesis.</text>
</comment>
<accession>A0ABR8PLR7</accession>
<evidence type="ECO:0000256" key="1">
    <source>
        <dbReference type="ARBA" id="ARBA00022676"/>
    </source>
</evidence>
<gene>
    <name evidence="6" type="ORF">H9659_12365</name>
</gene>
<dbReference type="HAMAP" id="MF_02070">
    <property type="entry name" value="TagA_TarA"/>
    <property type="match status" value="1"/>
</dbReference>
<comment type="catalytic activity">
    <reaction evidence="5">
        <text>UDP-N-acetyl-alpha-D-mannosamine + N-acetyl-alpha-D-glucosaminyl-di-trans,octa-cis-undecaprenyl diphosphate = N-acetyl-beta-D-mannosaminyl-(1-&gt;4)-N-acetyl-alpha-D-glucosaminyl di-trans,octa-cis-undecaprenyl diphosphate + UDP + H(+)</text>
        <dbReference type="Rhea" id="RHEA:16053"/>
        <dbReference type="ChEBI" id="CHEBI:15378"/>
        <dbReference type="ChEBI" id="CHEBI:58223"/>
        <dbReference type="ChEBI" id="CHEBI:62959"/>
        <dbReference type="ChEBI" id="CHEBI:68623"/>
        <dbReference type="ChEBI" id="CHEBI:132210"/>
        <dbReference type="EC" id="2.4.1.187"/>
    </reaction>
</comment>
<organism evidence="6 7">
    <name type="scientific">Sporosarcina gallistercoris</name>
    <dbReference type="NCBI Taxonomy" id="2762245"/>
    <lineage>
        <taxon>Bacteria</taxon>
        <taxon>Bacillati</taxon>
        <taxon>Bacillota</taxon>
        <taxon>Bacilli</taxon>
        <taxon>Bacillales</taxon>
        <taxon>Caryophanaceae</taxon>
        <taxon>Sporosarcina</taxon>
    </lineage>
</organism>
<evidence type="ECO:0000313" key="7">
    <source>
        <dbReference type="Proteomes" id="UP000659496"/>
    </source>
</evidence>
<keyword evidence="3 5" id="KW-0777">Teichoic acid biosynthesis</keyword>
<dbReference type="Pfam" id="PF03808">
    <property type="entry name" value="Glyco_tran_WecG"/>
    <property type="match status" value="1"/>
</dbReference>
<comment type="similarity">
    <text evidence="5">Belongs to the glycosyltransferase 26 family. TagA/TarA subfamily.</text>
</comment>
<dbReference type="InterPro" id="IPR034714">
    <property type="entry name" value="TagA_TarA"/>
</dbReference>
<name>A0ABR8PLR7_9BACL</name>
<evidence type="ECO:0000313" key="6">
    <source>
        <dbReference type="EMBL" id="MBD7909120.1"/>
    </source>
</evidence>
<dbReference type="RefSeq" id="WP_191691004.1">
    <property type="nucleotide sequence ID" value="NZ_JACSQY010000010.1"/>
</dbReference>
<dbReference type="NCBIfam" id="TIGR00696">
    <property type="entry name" value="wecG_tagA_cpsF"/>
    <property type="match status" value="1"/>
</dbReference>